<name>A0A9X0WL48_9GAMM</name>
<evidence type="ECO:0000256" key="1">
    <source>
        <dbReference type="ARBA" id="ARBA00022801"/>
    </source>
</evidence>
<comment type="caution">
    <text evidence="2">The sequence shown here is derived from an EMBL/GenBank/DDBJ whole genome shotgun (WGS) entry which is preliminary data.</text>
</comment>
<dbReference type="GO" id="GO:0009446">
    <property type="term" value="P:putrescine biosynthetic process"/>
    <property type="evidence" value="ECO:0007669"/>
    <property type="project" value="InterPro"/>
</dbReference>
<sequence length="346" mass="38037">MTDPRLPAEWEPQSGVMLTWPHEETDWADQLERVERLYAELAATIARFEPVLNVCHDDRHRERVQTRLATIGADPHRLRVALAPSNDTWARDHGPIGVQTATGGPLLLDFRFNGWGGKFTADRDDRINRTLSDQGVFGDTPLAALDLVLEGGAIETDGHGTLLAVTRTLVDPRRNPGLTRAAIAEILRARLGIAHLLWLEHGAISGDDTDGHIDTLVRFCAPDTLCYTRCTDPADADYCELQAMEQELIAFRDPQGRPYRLVALPSPAPLYDDHGARLPAGYANFLIINGAVLVPTYADPADAEACDILQGLFPRRAIVPIDCRPLIRQGGSLHCITMQLMAGVLP</sequence>
<organism evidence="2 3">
    <name type="scientific">Thiocapsa imhoffii</name>
    <dbReference type="NCBI Taxonomy" id="382777"/>
    <lineage>
        <taxon>Bacteria</taxon>
        <taxon>Pseudomonadati</taxon>
        <taxon>Pseudomonadota</taxon>
        <taxon>Gammaproteobacteria</taxon>
        <taxon>Chromatiales</taxon>
        <taxon>Chromatiaceae</taxon>
        <taxon>Thiocapsa</taxon>
    </lineage>
</organism>
<dbReference type="SUPFAM" id="SSF55909">
    <property type="entry name" value="Pentein"/>
    <property type="match status" value="1"/>
</dbReference>
<dbReference type="RefSeq" id="WP_200389348.1">
    <property type="nucleotide sequence ID" value="NZ_NRSD01000027.1"/>
</dbReference>
<protein>
    <submittedName>
        <fullName evidence="2">Agmatine deiminase</fullName>
    </submittedName>
</protein>
<dbReference type="EMBL" id="NRSD01000027">
    <property type="protein sequence ID" value="MBK1646526.1"/>
    <property type="molecule type" value="Genomic_DNA"/>
</dbReference>
<accession>A0A9X0WL48</accession>
<dbReference type="GO" id="GO:0004668">
    <property type="term" value="F:protein-arginine deiminase activity"/>
    <property type="evidence" value="ECO:0007669"/>
    <property type="project" value="InterPro"/>
</dbReference>
<dbReference type="InterPro" id="IPR007466">
    <property type="entry name" value="Peptidyl-Arg-deiminase_porph"/>
</dbReference>
<dbReference type="PANTHER" id="PTHR31377:SF0">
    <property type="entry name" value="AGMATINE DEIMINASE-RELATED"/>
    <property type="match status" value="1"/>
</dbReference>
<reference evidence="2 3" key="1">
    <citation type="journal article" date="2020" name="Microorganisms">
        <title>Osmotic Adaptation and Compatible Solute Biosynthesis of Phototrophic Bacteria as Revealed from Genome Analyses.</title>
        <authorList>
            <person name="Imhoff J.F."/>
            <person name="Rahn T."/>
            <person name="Kunzel S."/>
            <person name="Keller A."/>
            <person name="Neulinger S.C."/>
        </authorList>
    </citation>
    <scope>NUCLEOTIDE SEQUENCE [LARGE SCALE GENOMIC DNA]</scope>
    <source>
        <strain evidence="2 3">DSM 21303</strain>
    </source>
</reference>
<dbReference type="Gene3D" id="3.75.10.10">
    <property type="entry name" value="L-arginine/glycine Amidinotransferase, Chain A"/>
    <property type="match status" value="1"/>
</dbReference>
<evidence type="ECO:0000313" key="3">
    <source>
        <dbReference type="Proteomes" id="UP001138802"/>
    </source>
</evidence>
<dbReference type="Pfam" id="PF04371">
    <property type="entry name" value="PAD_porph"/>
    <property type="match status" value="1"/>
</dbReference>
<proteinExistence type="predicted"/>
<dbReference type="AlphaFoldDB" id="A0A9X0WL48"/>
<dbReference type="GO" id="GO:0047632">
    <property type="term" value="F:agmatine deiminase activity"/>
    <property type="evidence" value="ECO:0007669"/>
    <property type="project" value="TreeGrafter"/>
</dbReference>
<keyword evidence="3" id="KW-1185">Reference proteome</keyword>
<evidence type="ECO:0000313" key="2">
    <source>
        <dbReference type="EMBL" id="MBK1646526.1"/>
    </source>
</evidence>
<dbReference type="Proteomes" id="UP001138802">
    <property type="component" value="Unassembled WGS sequence"/>
</dbReference>
<keyword evidence="1" id="KW-0378">Hydrolase</keyword>
<gene>
    <name evidence="2" type="ORF">CKO25_18125</name>
</gene>
<dbReference type="PANTHER" id="PTHR31377">
    <property type="entry name" value="AGMATINE DEIMINASE-RELATED"/>
    <property type="match status" value="1"/>
</dbReference>